<evidence type="ECO:0000313" key="2">
    <source>
        <dbReference type="Proteomes" id="UP001166286"/>
    </source>
</evidence>
<comment type="caution">
    <text evidence="1">The sequence shown here is derived from an EMBL/GenBank/DDBJ whole genome shotgun (WGS) entry which is preliminary data.</text>
</comment>
<sequence>MPLYEFLEQFYNVKKRWVKYYPDVTRYFLAQSAMFQEKLLLKANENELADVSDKSILIALSLRCLVLTHEIVYVKGSLTYNVKETHYQAKKYCPEDPDIEVSRLSSTAAQASLANTKQQTDPDSLSSILEGILQTTQQLMFRRNPEHWPILLCTLCLMRLTVENFSIIRPWMRSLEPASQALGKAFSILCRLFEICAKDFNPFSEMWNLEEYAVAVKDDRVLIGYAEKLQTMWLDGKLCQAIIVASR</sequence>
<reference evidence="1" key="1">
    <citation type="submission" date="2023-03" db="EMBL/GenBank/DDBJ databases">
        <title>Complete genome of Cladonia borealis.</title>
        <authorList>
            <person name="Park H."/>
        </authorList>
    </citation>
    <scope>NUCLEOTIDE SEQUENCE</scope>
    <source>
        <strain evidence="1">ANT050790</strain>
    </source>
</reference>
<evidence type="ECO:0000313" key="1">
    <source>
        <dbReference type="EMBL" id="KAK0512413.1"/>
    </source>
</evidence>
<accession>A0AA39V1L2</accession>
<gene>
    <name evidence="1" type="ORF">JMJ35_005541</name>
</gene>
<name>A0AA39V1L2_9LECA</name>
<proteinExistence type="predicted"/>
<protein>
    <submittedName>
        <fullName evidence="1">Uncharacterized protein</fullName>
    </submittedName>
</protein>
<dbReference type="EMBL" id="JAFEKC020000011">
    <property type="protein sequence ID" value="KAK0512413.1"/>
    <property type="molecule type" value="Genomic_DNA"/>
</dbReference>
<dbReference type="AlphaFoldDB" id="A0AA39V1L2"/>
<keyword evidence="2" id="KW-1185">Reference proteome</keyword>
<organism evidence="1 2">
    <name type="scientific">Cladonia borealis</name>
    <dbReference type="NCBI Taxonomy" id="184061"/>
    <lineage>
        <taxon>Eukaryota</taxon>
        <taxon>Fungi</taxon>
        <taxon>Dikarya</taxon>
        <taxon>Ascomycota</taxon>
        <taxon>Pezizomycotina</taxon>
        <taxon>Lecanoromycetes</taxon>
        <taxon>OSLEUM clade</taxon>
        <taxon>Lecanoromycetidae</taxon>
        <taxon>Lecanorales</taxon>
        <taxon>Lecanorineae</taxon>
        <taxon>Cladoniaceae</taxon>
        <taxon>Cladonia</taxon>
    </lineage>
</organism>
<dbReference type="Proteomes" id="UP001166286">
    <property type="component" value="Unassembled WGS sequence"/>
</dbReference>